<keyword evidence="7" id="KW-1185">Reference proteome</keyword>
<proteinExistence type="predicted"/>
<gene>
    <name evidence="6" type="ORF">V6R90_18835</name>
</gene>
<keyword evidence="2 4" id="KW-0238">DNA-binding</keyword>
<evidence type="ECO:0000256" key="1">
    <source>
        <dbReference type="ARBA" id="ARBA00023015"/>
    </source>
</evidence>
<dbReference type="PRINTS" id="PR00455">
    <property type="entry name" value="HTHTETR"/>
</dbReference>
<organism evidence="6 7">
    <name type="scientific">Nocardioides kribbensis</name>
    <dbReference type="NCBI Taxonomy" id="305517"/>
    <lineage>
        <taxon>Bacteria</taxon>
        <taxon>Bacillati</taxon>
        <taxon>Actinomycetota</taxon>
        <taxon>Actinomycetes</taxon>
        <taxon>Propionibacteriales</taxon>
        <taxon>Nocardioidaceae</taxon>
        <taxon>Nocardioides</taxon>
    </lineage>
</organism>
<name>A0ABV1P3L7_9ACTN</name>
<evidence type="ECO:0000256" key="2">
    <source>
        <dbReference type="ARBA" id="ARBA00023125"/>
    </source>
</evidence>
<dbReference type="InterPro" id="IPR050109">
    <property type="entry name" value="HTH-type_TetR-like_transc_reg"/>
</dbReference>
<dbReference type="InterPro" id="IPR009057">
    <property type="entry name" value="Homeodomain-like_sf"/>
</dbReference>
<evidence type="ECO:0000313" key="6">
    <source>
        <dbReference type="EMBL" id="MEQ7849338.1"/>
    </source>
</evidence>
<evidence type="ECO:0000256" key="3">
    <source>
        <dbReference type="ARBA" id="ARBA00023163"/>
    </source>
</evidence>
<feature type="DNA-binding region" description="H-T-H motif" evidence="4">
    <location>
        <begin position="44"/>
        <end position="63"/>
    </location>
</feature>
<keyword evidence="3" id="KW-0804">Transcription</keyword>
<feature type="domain" description="HTH tetR-type" evidence="5">
    <location>
        <begin position="21"/>
        <end position="81"/>
    </location>
</feature>
<comment type="caution">
    <text evidence="6">The sequence shown here is derived from an EMBL/GenBank/DDBJ whole genome shotgun (WGS) entry which is preliminary data.</text>
</comment>
<dbReference type="PANTHER" id="PTHR30055">
    <property type="entry name" value="HTH-TYPE TRANSCRIPTIONAL REGULATOR RUTR"/>
    <property type="match status" value="1"/>
</dbReference>
<evidence type="ECO:0000259" key="5">
    <source>
        <dbReference type="PROSITE" id="PS50977"/>
    </source>
</evidence>
<dbReference type="RefSeq" id="WP_349805643.1">
    <property type="nucleotide sequence ID" value="NZ_JBEGDP010000036.1"/>
</dbReference>
<dbReference type="EMBL" id="JBEGDP010000036">
    <property type="protein sequence ID" value="MEQ7849338.1"/>
    <property type="molecule type" value="Genomic_DNA"/>
</dbReference>
<dbReference type="PANTHER" id="PTHR30055:SF234">
    <property type="entry name" value="HTH-TYPE TRANSCRIPTIONAL REGULATOR BETI"/>
    <property type="match status" value="1"/>
</dbReference>
<dbReference type="InterPro" id="IPR001647">
    <property type="entry name" value="HTH_TetR"/>
</dbReference>
<dbReference type="Proteomes" id="UP001482520">
    <property type="component" value="Unassembled WGS sequence"/>
</dbReference>
<reference evidence="6 7" key="1">
    <citation type="submission" date="2024-02" db="EMBL/GenBank/DDBJ databases">
        <title>Full genome sequence of Nocardioides kribbensis.</title>
        <authorList>
            <person name="Poletto B.L."/>
            <person name="Silva G."/>
            <person name="Galante D."/>
            <person name="Campos K.R."/>
            <person name="Santos M.B.N."/>
            <person name="Sacchi C.T."/>
        </authorList>
    </citation>
    <scope>NUCLEOTIDE SEQUENCE [LARGE SCALE GENOMIC DNA]</scope>
    <source>
        <strain evidence="6 7">O4R</strain>
    </source>
</reference>
<protein>
    <submittedName>
        <fullName evidence="6">TetR family transcriptional regulator</fullName>
    </submittedName>
</protein>
<dbReference type="SUPFAM" id="SSF46689">
    <property type="entry name" value="Homeodomain-like"/>
    <property type="match status" value="1"/>
</dbReference>
<evidence type="ECO:0000256" key="4">
    <source>
        <dbReference type="PROSITE-ProRule" id="PRU00335"/>
    </source>
</evidence>
<accession>A0ABV1P3L7</accession>
<dbReference type="PROSITE" id="PS50977">
    <property type="entry name" value="HTH_TETR_2"/>
    <property type="match status" value="1"/>
</dbReference>
<dbReference type="Pfam" id="PF00440">
    <property type="entry name" value="TetR_N"/>
    <property type="match status" value="1"/>
</dbReference>
<keyword evidence="1" id="KW-0805">Transcription regulation</keyword>
<dbReference type="Gene3D" id="1.10.357.10">
    <property type="entry name" value="Tetracycline Repressor, domain 2"/>
    <property type="match status" value="1"/>
</dbReference>
<evidence type="ECO:0000313" key="7">
    <source>
        <dbReference type="Proteomes" id="UP001482520"/>
    </source>
</evidence>
<sequence length="208" mass="22013">MAGAGGGGGSAAGRATRRPSLVTRQQVLDAAVQALVEHGYAGASTLRIQQLAGVSRGRLLHQYPSRDDLLVAAVAHLATARIAALGARTTWPADPGERIDAAVAVLWSTYREDYFWAATELWLAARHTLALAQALRPAERAVGEQVRAATDRMLGADLVALPSYAATRELLNTSMRGVALTYAFDQRPAATDPHVGLWSTHARAALLG</sequence>